<reference evidence="2 3" key="1">
    <citation type="journal article" date="2012" name="J. Bacteriol.">
        <title>Complete Genome Sequence of Burkholderia phenoliruptrix BR3459a (CLA1), a Heat-Tolerant, Nitrogen-Fixing Symbiont of Mimosa flocculosa.</title>
        <authorList>
            <person name="de Oliveira Cunha C."/>
            <person name="Goda Zuleta L.F."/>
            <person name="Paula de Almeida L.G."/>
            <person name="Prioli Ciapina L."/>
            <person name="Lustrino Borges W."/>
            <person name="Pitard R.M."/>
            <person name="Baldani J.I."/>
            <person name="Straliotto R."/>
            <person name="de Faria S.M."/>
            <person name="Hungria M."/>
            <person name="Sousa Cavada B."/>
            <person name="Mercante F.M."/>
            <person name="Ribeiro de Vasconcelos A.T."/>
        </authorList>
    </citation>
    <scope>NUCLEOTIDE SEQUENCE [LARGE SCALE GENOMIC DNA]</scope>
    <source>
        <strain evidence="2 3">BR3459a</strain>
    </source>
</reference>
<dbReference type="STRING" id="1229205.BUPH_08562"/>
<gene>
    <name evidence="2" type="ORF">BUPH_08562</name>
</gene>
<evidence type="ECO:0000313" key="3">
    <source>
        <dbReference type="Proteomes" id="UP000010105"/>
    </source>
</evidence>
<dbReference type="AlphaFoldDB" id="K0DMQ8"/>
<dbReference type="HOGENOM" id="CLU_2732268_0_0_4"/>
<name>K0DMQ8_9BURK</name>
<evidence type="ECO:0000256" key="1">
    <source>
        <dbReference type="SAM" id="MobiDB-lite"/>
    </source>
</evidence>
<dbReference type="PATRIC" id="fig|1229205.11.peg.642"/>
<dbReference type="Proteomes" id="UP000010105">
    <property type="component" value="Chromosome 1"/>
</dbReference>
<accession>K0DMQ8</accession>
<dbReference type="KEGG" id="bpx:BUPH_08562"/>
<proteinExistence type="predicted"/>
<organism evidence="2 3">
    <name type="scientific">Paraburkholderia phenoliruptrix BR3459a</name>
    <dbReference type="NCBI Taxonomy" id="1229205"/>
    <lineage>
        <taxon>Bacteria</taxon>
        <taxon>Pseudomonadati</taxon>
        <taxon>Pseudomonadota</taxon>
        <taxon>Betaproteobacteria</taxon>
        <taxon>Burkholderiales</taxon>
        <taxon>Burkholderiaceae</taxon>
        <taxon>Paraburkholderia</taxon>
    </lineage>
</organism>
<dbReference type="EMBL" id="CP003863">
    <property type="protein sequence ID" value="AFT84724.1"/>
    <property type="molecule type" value="Genomic_DNA"/>
</dbReference>
<evidence type="ECO:0000313" key="2">
    <source>
        <dbReference type="EMBL" id="AFT84724.1"/>
    </source>
</evidence>
<feature type="region of interest" description="Disordered" evidence="1">
    <location>
        <begin position="14"/>
        <end position="34"/>
    </location>
</feature>
<sequence length="71" mass="7618">MADWHKACEVESRKPDDGMHRRCAGRPAGAKADRTTVSLGAKLDSRVHRNGDAANEVNASTVDSGAWRTGL</sequence>
<protein>
    <submittedName>
        <fullName evidence="2">Uncharacterized protein</fullName>
    </submittedName>
</protein>